<dbReference type="InterPro" id="IPR033644">
    <property type="entry name" value="Ferrochelatase_C"/>
</dbReference>
<comment type="catalytic activity">
    <reaction evidence="8">
        <text>Fe-coproporphyrin III + 2 H(+) = coproporphyrin III + Fe(2+)</text>
        <dbReference type="Rhea" id="RHEA:49572"/>
        <dbReference type="ChEBI" id="CHEBI:15378"/>
        <dbReference type="ChEBI" id="CHEBI:29033"/>
        <dbReference type="ChEBI" id="CHEBI:68438"/>
        <dbReference type="ChEBI" id="CHEBI:131725"/>
        <dbReference type="EC" id="4.99.1.9"/>
    </reaction>
    <physiologicalReaction direction="right-to-left" evidence="8">
        <dbReference type="Rhea" id="RHEA:49574"/>
    </physiologicalReaction>
</comment>
<keyword evidence="6 9" id="KW-0456">Lyase</keyword>
<protein>
    <recommendedName>
        <fullName evidence="9 10">Ferrochelatase</fullName>
        <ecNumber evidence="9 10">4.98.1.1</ecNumber>
    </recommendedName>
    <alternativeName>
        <fullName evidence="9">Heme synthase</fullName>
    </alternativeName>
    <alternativeName>
        <fullName evidence="9">Protoheme ferro-lyase</fullName>
    </alternativeName>
</protein>
<dbReference type="PANTHER" id="PTHR11108:SF1">
    <property type="entry name" value="FERROCHELATASE, MITOCHONDRIAL"/>
    <property type="match status" value="1"/>
</dbReference>
<feature type="binding site" evidence="9">
    <location>
        <position position="233"/>
    </location>
    <ligand>
        <name>Fe(2+)</name>
        <dbReference type="ChEBI" id="CHEBI:29033"/>
    </ligand>
</feature>
<dbReference type="Pfam" id="PF00762">
    <property type="entry name" value="Ferrochelatase"/>
    <property type="match status" value="1"/>
</dbReference>
<comment type="caution">
    <text evidence="11">The sequence shown here is derived from an EMBL/GenBank/DDBJ whole genome shotgun (WGS) entry which is preliminary data.</text>
</comment>
<reference evidence="11" key="1">
    <citation type="journal article" date="2014" name="Int. J. Syst. Evol. Microbiol.">
        <title>Complete genome sequence of Corynebacterium casei LMG S-19264T (=DSM 44701T), isolated from a smear-ripened cheese.</title>
        <authorList>
            <consortium name="US DOE Joint Genome Institute (JGI-PGF)"/>
            <person name="Walter F."/>
            <person name="Albersmeier A."/>
            <person name="Kalinowski J."/>
            <person name="Ruckert C."/>
        </authorList>
    </citation>
    <scope>NUCLEOTIDE SEQUENCE</scope>
    <source>
        <strain evidence="11">VKM B-2484</strain>
    </source>
</reference>
<dbReference type="RefSeq" id="WP_213373379.1">
    <property type="nucleotide sequence ID" value="NZ_BSFJ01000025.1"/>
</dbReference>
<dbReference type="EC" id="4.98.1.1" evidence="9 10"/>
<dbReference type="SUPFAM" id="SSF53800">
    <property type="entry name" value="Chelatase"/>
    <property type="match status" value="1"/>
</dbReference>
<organism evidence="11 12">
    <name type="scientific">Ancylobacter dichloromethanicus</name>
    <dbReference type="NCBI Taxonomy" id="518825"/>
    <lineage>
        <taxon>Bacteria</taxon>
        <taxon>Pseudomonadati</taxon>
        <taxon>Pseudomonadota</taxon>
        <taxon>Alphaproteobacteria</taxon>
        <taxon>Hyphomicrobiales</taxon>
        <taxon>Xanthobacteraceae</taxon>
        <taxon>Ancylobacter</taxon>
    </lineage>
</organism>
<evidence type="ECO:0000313" key="12">
    <source>
        <dbReference type="Proteomes" id="UP001143370"/>
    </source>
</evidence>
<keyword evidence="3 9" id="KW-0479">Metal-binding</keyword>
<keyword evidence="5 9" id="KW-0350">Heme biosynthesis</keyword>
<evidence type="ECO:0000256" key="2">
    <source>
        <dbReference type="ARBA" id="ARBA00022490"/>
    </source>
</evidence>
<keyword evidence="2 9" id="KW-0963">Cytoplasm</keyword>
<proteinExistence type="inferred from homology"/>
<dbReference type="FunFam" id="3.40.50.1400:FF:000002">
    <property type="entry name" value="Ferrochelatase"/>
    <property type="match status" value="1"/>
</dbReference>
<comment type="catalytic activity">
    <reaction evidence="9 10">
        <text>heme b + 2 H(+) = protoporphyrin IX + Fe(2+)</text>
        <dbReference type="Rhea" id="RHEA:22584"/>
        <dbReference type="ChEBI" id="CHEBI:15378"/>
        <dbReference type="ChEBI" id="CHEBI:29033"/>
        <dbReference type="ChEBI" id="CHEBI:57306"/>
        <dbReference type="ChEBI" id="CHEBI:60344"/>
        <dbReference type="EC" id="4.98.1.1"/>
    </reaction>
</comment>
<dbReference type="PROSITE" id="PS00534">
    <property type="entry name" value="FERROCHELATASE"/>
    <property type="match status" value="1"/>
</dbReference>
<comment type="similarity">
    <text evidence="1 9 10">Belongs to the ferrochelatase family.</text>
</comment>
<dbReference type="GO" id="GO:0004325">
    <property type="term" value="F:ferrochelatase activity"/>
    <property type="evidence" value="ECO:0007669"/>
    <property type="project" value="UniProtKB-UniRule"/>
</dbReference>
<dbReference type="AlphaFoldDB" id="A0A9W6JCU4"/>
<dbReference type="CDD" id="cd00419">
    <property type="entry name" value="Ferrochelatase_C"/>
    <property type="match status" value="1"/>
</dbReference>
<evidence type="ECO:0000256" key="4">
    <source>
        <dbReference type="ARBA" id="ARBA00023004"/>
    </source>
</evidence>
<dbReference type="InterPro" id="IPR033659">
    <property type="entry name" value="Ferrochelatase_N"/>
</dbReference>
<dbReference type="CDD" id="cd03411">
    <property type="entry name" value="Ferrochelatase_N"/>
    <property type="match status" value="1"/>
</dbReference>
<evidence type="ECO:0000256" key="5">
    <source>
        <dbReference type="ARBA" id="ARBA00023133"/>
    </source>
</evidence>
<dbReference type="GO" id="GO:0006783">
    <property type="term" value="P:heme biosynthetic process"/>
    <property type="evidence" value="ECO:0007669"/>
    <property type="project" value="UniProtKB-UniRule"/>
</dbReference>
<feature type="binding site" evidence="9">
    <location>
        <position position="314"/>
    </location>
    <ligand>
        <name>Fe(2+)</name>
        <dbReference type="ChEBI" id="CHEBI:29033"/>
    </ligand>
</feature>
<dbReference type="InterPro" id="IPR001015">
    <property type="entry name" value="Ferrochelatase"/>
</dbReference>
<reference evidence="11" key="2">
    <citation type="submission" date="2023-01" db="EMBL/GenBank/DDBJ databases">
        <authorList>
            <person name="Sun Q."/>
            <person name="Evtushenko L."/>
        </authorList>
    </citation>
    <scope>NUCLEOTIDE SEQUENCE</scope>
    <source>
        <strain evidence="11">VKM B-2484</strain>
    </source>
</reference>
<dbReference type="GO" id="GO:0005737">
    <property type="term" value="C:cytoplasm"/>
    <property type="evidence" value="ECO:0007669"/>
    <property type="project" value="UniProtKB-SubCell"/>
</dbReference>
<evidence type="ECO:0000256" key="8">
    <source>
        <dbReference type="ARBA" id="ARBA00024536"/>
    </source>
</evidence>
<keyword evidence="4 9" id="KW-0408">Iron</keyword>
<dbReference type="PANTHER" id="PTHR11108">
    <property type="entry name" value="FERROCHELATASE"/>
    <property type="match status" value="1"/>
</dbReference>
<accession>A0A9W6JCU4</accession>
<gene>
    <name evidence="9 11" type="primary">hemH</name>
    <name evidence="11" type="ORF">GCM10017643_33700</name>
</gene>
<dbReference type="GO" id="GO:0046872">
    <property type="term" value="F:metal ion binding"/>
    <property type="evidence" value="ECO:0007669"/>
    <property type="project" value="UniProtKB-KW"/>
</dbReference>
<comment type="subcellular location">
    <subcellularLocation>
        <location evidence="9 10">Cytoplasm</location>
    </subcellularLocation>
</comment>
<evidence type="ECO:0000256" key="10">
    <source>
        <dbReference type="RuleBase" id="RU000607"/>
    </source>
</evidence>
<comment type="function">
    <text evidence="9 10">Catalyzes the ferrous insertion into protoporphyrin IX.</text>
</comment>
<keyword evidence="7 9" id="KW-0627">Porphyrin biosynthesis</keyword>
<keyword evidence="12" id="KW-1185">Reference proteome</keyword>
<evidence type="ECO:0000313" key="11">
    <source>
        <dbReference type="EMBL" id="GLK73253.1"/>
    </source>
</evidence>
<comment type="pathway">
    <text evidence="9 10">Porphyrin-containing compound metabolism; protoheme biosynthesis; protoheme from protoporphyrin-IX: step 1/1.</text>
</comment>
<dbReference type="Gene3D" id="3.40.50.1400">
    <property type="match status" value="2"/>
</dbReference>
<evidence type="ECO:0000256" key="3">
    <source>
        <dbReference type="ARBA" id="ARBA00022723"/>
    </source>
</evidence>
<evidence type="ECO:0000256" key="7">
    <source>
        <dbReference type="ARBA" id="ARBA00023244"/>
    </source>
</evidence>
<dbReference type="InterPro" id="IPR019772">
    <property type="entry name" value="Ferrochelatase_AS"/>
</dbReference>
<sequence>MNKPVAVDAAQVALTPALRPGPDGGLPAGHPPVAYGRIGVLIVNLGTPDGTDYWSMRRYLKEFLSDRRVIEVNRVLWWFILNVIILSRRPQAKGRDYATIWNKERDEGPLRTITRAQSEKLAAALGVRSDRLVFDWAMRYGNPSVASRIEALQRQGCERLLLVPLYPQYAAATSATVCDAAFDALKKMRWQPVLRVAPHWPDEPAYIEALANSITSELAKLDWEPELVLASFHGIPKEYFDKGDPYHCYCYKTTRLVRERLGWPEDRLRLTFQSRFGRAEWLQPYTDKTVEALAKSGVKRLAVLTPGFVADCLETLEEIAGENAEIFHHNGGEKFHFIPCLNDSPDGIKVLEAVVTRELKGWAEL</sequence>
<evidence type="ECO:0000256" key="1">
    <source>
        <dbReference type="ARBA" id="ARBA00007718"/>
    </source>
</evidence>
<dbReference type="HAMAP" id="MF_00323">
    <property type="entry name" value="Ferrochelatase"/>
    <property type="match status" value="1"/>
</dbReference>
<dbReference type="NCBIfam" id="TIGR00109">
    <property type="entry name" value="hemH"/>
    <property type="match status" value="1"/>
</dbReference>
<dbReference type="Proteomes" id="UP001143370">
    <property type="component" value="Unassembled WGS sequence"/>
</dbReference>
<evidence type="ECO:0000256" key="6">
    <source>
        <dbReference type="ARBA" id="ARBA00023239"/>
    </source>
</evidence>
<name>A0A9W6JCU4_9HYPH</name>
<evidence type="ECO:0000256" key="9">
    <source>
        <dbReference type="HAMAP-Rule" id="MF_00323"/>
    </source>
</evidence>
<dbReference type="EMBL" id="BSFJ01000025">
    <property type="protein sequence ID" value="GLK73253.1"/>
    <property type="molecule type" value="Genomic_DNA"/>
</dbReference>